<accession>A0A437QUT2</accession>
<dbReference type="Proteomes" id="UP000287447">
    <property type="component" value="Unassembled WGS sequence"/>
</dbReference>
<organism evidence="1 2">
    <name type="scientific">Hwanghaeella grinnelliae</name>
    <dbReference type="NCBI Taxonomy" id="2500179"/>
    <lineage>
        <taxon>Bacteria</taxon>
        <taxon>Pseudomonadati</taxon>
        <taxon>Pseudomonadota</taxon>
        <taxon>Alphaproteobacteria</taxon>
        <taxon>Rhodospirillales</taxon>
        <taxon>Rhodospirillaceae</taxon>
        <taxon>Hwanghaeella</taxon>
    </lineage>
</organism>
<dbReference type="OrthoDB" id="7353449at2"/>
<comment type="caution">
    <text evidence="1">The sequence shown here is derived from an EMBL/GenBank/DDBJ whole genome shotgun (WGS) entry which is preliminary data.</text>
</comment>
<gene>
    <name evidence="1" type="ORF">EOI86_03020</name>
</gene>
<keyword evidence="2" id="KW-1185">Reference proteome</keyword>
<evidence type="ECO:0000313" key="1">
    <source>
        <dbReference type="EMBL" id="RVU38282.1"/>
    </source>
</evidence>
<dbReference type="Pfam" id="PF07310">
    <property type="entry name" value="PAS_5"/>
    <property type="match status" value="1"/>
</dbReference>
<dbReference type="RefSeq" id="WP_127763654.1">
    <property type="nucleotide sequence ID" value="NZ_SADE01000001.1"/>
</dbReference>
<sequence length="158" mass="18338">MPSAKEWLTESELTLLQLWDKRRAGRTMPERSDITPEDLFPWLGYLHLLAPIDGGRDFRYVIFTTRTLVGRDRDMTGKFVSDWGDERVVHAMRLYRAVVDHARPVYNSTPERHEDDWVVHSRLCLPLGTEDTVTHIISMLTPVKGDYRDPIHPTVVDP</sequence>
<protein>
    <submittedName>
        <fullName evidence="1">PAS domain-containing protein</fullName>
    </submittedName>
</protein>
<dbReference type="InterPro" id="IPR009922">
    <property type="entry name" value="DUF1457"/>
</dbReference>
<evidence type="ECO:0000313" key="2">
    <source>
        <dbReference type="Proteomes" id="UP000287447"/>
    </source>
</evidence>
<reference evidence="2" key="1">
    <citation type="submission" date="2019-01" db="EMBL/GenBank/DDBJ databases">
        <title>Gri0909 isolated from a small marine red alga.</title>
        <authorList>
            <person name="Kim J."/>
            <person name="Jeong S.E."/>
            <person name="Jeon C.O."/>
        </authorList>
    </citation>
    <scope>NUCLEOTIDE SEQUENCE [LARGE SCALE GENOMIC DNA]</scope>
    <source>
        <strain evidence="2">Gri0909</strain>
    </source>
</reference>
<name>A0A437QUT2_9PROT</name>
<dbReference type="EMBL" id="SADE01000001">
    <property type="protein sequence ID" value="RVU38282.1"/>
    <property type="molecule type" value="Genomic_DNA"/>
</dbReference>
<proteinExistence type="predicted"/>
<dbReference type="AlphaFoldDB" id="A0A437QUT2"/>